<dbReference type="AlphaFoldDB" id="A0A067M6E2"/>
<sequence length="262" mass="29028">MREPFLFYEEKAMPTTDEKAAKAARSPKPANSTRRQERPSKQGGFTKQTYSAFVSLPGSNTRKKWHLTAYFIDHTELPVIDQDQLLSRVQVPQGIYQTGKGLIRKSDRLLRDDEDYSESERCTPSYHVPSPRNLSISTSFGSMPTDEGSHSPWSASSASSLPLTPPAHPSTLPLPAYYAASSGGYSPARMPSLPMPDSSCLPPSIPLALPSIRNSPYLSPHLQSFQPLEPSEPFDAKSQSRYTYTPRSHEDQRAVGAFRIAL</sequence>
<feature type="compositionally biased region" description="Basic and acidic residues" evidence="1">
    <location>
        <begin position="1"/>
        <end position="21"/>
    </location>
</feature>
<dbReference type="InParanoid" id="A0A067M6E2"/>
<dbReference type="Proteomes" id="UP000027195">
    <property type="component" value="Unassembled WGS sequence"/>
</dbReference>
<feature type="region of interest" description="Disordered" evidence="1">
    <location>
        <begin position="114"/>
        <end position="166"/>
    </location>
</feature>
<feature type="compositionally biased region" description="Low complexity" evidence="1">
    <location>
        <begin position="150"/>
        <end position="162"/>
    </location>
</feature>
<feature type="region of interest" description="Disordered" evidence="1">
    <location>
        <begin position="227"/>
        <end position="249"/>
    </location>
</feature>
<feature type="region of interest" description="Disordered" evidence="1">
    <location>
        <begin position="1"/>
        <end position="48"/>
    </location>
</feature>
<accession>A0A067M6E2</accession>
<proteinExistence type="predicted"/>
<feature type="compositionally biased region" description="Polar residues" evidence="1">
    <location>
        <begin position="237"/>
        <end position="246"/>
    </location>
</feature>
<gene>
    <name evidence="2" type="ORF">BOTBODRAFT_35389</name>
</gene>
<dbReference type="OrthoDB" id="5572844at2759"/>
<reference evidence="3" key="1">
    <citation type="journal article" date="2014" name="Proc. Natl. Acad. Sci. U.S.A.">
        <title>Extensive sampling of basidiomycete genomes demonstrates inadequacy of the white-rot/brown-rot paradigm for wood decay fungi.</title>
        <authorList>
            <person name="Riley R."/>
            <person name="Salamov A.A."/>
            <person name="Brown D.W."/>
            <person name="Nagy L.G."/>
            <person name="Floudas D."/>
            <person name="Held B.W."/>
            <person name="Levasseur A."/>
            <person name="Lombard V."/>
            <person name="Morin E."/>
            <person name="Otillar R."/>
            <person name="Lindquist E.A."/>
            <person name="Sun H."/>
            <person name="LaButti K.M."/>
            <person name="Schmutz J."/>
            <person name="Jabbour D."/>
            <person name="Luo H."/>
            <person name="Baker S.E."/>
            <person name="Pisabarro A.G."/>
            <person name="Walton J.D."/>
            <person name="Blanchette R.A."/>
            <person name="Henrissat B."/>
            <person name="Martin F."/>
            <person name="Cullen D."/>
            <person name="Hibbett D.S."/>
            <person name="Grigoriev I.V."/>
        </authorList>
    </citation>
    <scope>NUCLEOTIDE SEQUENCE [LARGE SCALE GENOMIC DNA]</scope>
    <source>
        <strain evidence="3">FD-172 SS1</strain>
    </source>
</reference>
<dbReference type="EMBL" id="KL198059">
    <property type="protein sequence ID" value="KDQ11308.1"/>
    <property type="molecule type" value="Genomic_DNA"/>
</dbReference>
<evidence type="ECO:0000313" key="2">
    <source>
        <dbReference type="EMBL" id="KDQ11308.1"/>
    </source>
</evidence>
<evidence type="ECO:0000256" key="1">
    <source>
        <dbReference type="SAM" id="MobiDB-lite"/>
    </source>
</evidence>
<name>A0A067M6E2_BOTB1</name>
<evidence type="ECO:0000313" key="3">
    <source>
        <dbReference type="Proteomes" id="UP000027195"/>
    </source>
</evidence>
<keyword evidence="3" id="KW-1185">Reference proteome</keyword>
<protein>
    <submittedName>
        <fullName evidence="2">Uncharacterized protein</fullName>
    </submittedName>
</protein>
<dbReference type="STRING" id="930990.A0A067M6E2"/>
<dbReference type="HOGENOM" id="CLU_1061699_0_0_1"/>
<feature type="compositionally biased region" description="Polar residues" evidence="1">
    <location>
        <begin position="132"/>
        <end position="142"/>
    </location>
</feature>
<organism evidence="2 3">
    <name type="scientific">Botryobasidium botryosum (strain FD-172 SS1)</name>
    <dbReference type="NCBI Taxonomy" id="930990"/>
    <lineage>
        <taxon>Eukaryota</taxon>
        <taxon>Fungi</taxon>
        <taxon>Dikarya</taxon>
        <taxon>Basidiomycota</taxon>
        <taxon>Agaricomycotina</taxon>
        <taxon>Agaricomycetes</taxon>
        <taxon>Cantharellales</taxon>
        <taxon>Botryobasidiaceae</taxon>
        <taxon>Botryobasidium</taxon>
    </lineage>
</organism>